<dbReference type="PROSITE" id="PS50026">
    <property type="entry name" value="EGF_3"/>
    <property type="match status" value="1"/>
</dbReference>
<evidence type="ECO:0000313" key="10">
    <source>
        <dbReference type="Proteomes" id="UP001159427"/>
    </source>
</evidence>
<feature type="disulfide bond" evidence="4">
    <location>
        <begin position="155"/>
        <end position="164"/>
    </location>
</feature>
<dbReference type="InterPro" id="IPR018097">
    <property type="entry name" value="EGF_Ca-bd_CS"/>
</dbReference>
<dbReference type="PROSITE" id="PS01186">
    <property type="entry name" value="EGF_2"/>
    <property type="match status" value="1"/>
</dbReference>
<dbReference type="Pfam" id="PF14670">
    <property type="entry name" value="FXa_inhibition"/>
    <property type="match status" value="1"/>
</dbReference>
<evidence type="ECO:0000259" key="7">
    <source>
        <dbReference type="PROSITE" id="PS50026"/>
    </source>
</evidence>
<dbReference type="PROSITE" id="PS01187">
    <property type="entry name" value="EGF_CA"/>
    <property type="match status" value="1"/>
</dbReference>
<dbReference type="SUPFAM" id="SSF57196">
    <property type="entry name" value="EGF/Laminin"/>
    <property type="match status" value="2"/>
</dbReference>
<dbReference type="SMART" id="SM00179">
    <property type="entry name" value="EGF_CA"/>
    <property type="match status" value="2"/>
</dbReference>
<keyword evidence="3" id="KW-0325">Glycoprotein</keyword>
<proteinExistence type="predicted"/>
<dbReference type="PANTHER" id="PTHR14002:SF43">
    <property type="entry name" value="DELTA-LIKE PROTEIN"/>
    <property type="match status" value="1"/>
</dbReference>
<keyword evidence="4" id="KW-0245">EGF-like domain</keyword>
<keyword evidence="1 6" id="KW-0732">Signal</keyword>
<evidence type="ECO:0000256" key="6">
    <source>
        <dbReference type="SAM" id="SignalP"/>
    </source>
</evidence>
<evidence type="ECO:0000256" key="2">
    <source>
        <dbReference type="ARBA" id="ARBA00023157"/>
    </source>
</evidence>
<organism evidence="9 10">
    <name type="scientific">Porites evermanni</name>
    <dbReference type="NCBI Taxonomy" id="104178"/>
    <lineage>
        <taxon>Eukaryota</taxon>
        <taxon>Metazoa</taxon>
        <taxon>Cnidaria</taxon>
        <taxon>Anthozoa</taxon>
        <taxon>Hexacorallia</taxon>
        <taxon>Scleractinia</taxon>
        <taxon>Fungiina</taxon>
        <taxon>Poritidae</taxon>
        <taxon>Porites</taxon>
    </lineage>
</organism>
<feature type="domain" description="EGF-like" evidence="7">
    <location>
        <begin position="126"/>
        <end position="165"/>
    </location>
</feature>
<dbReference type="CDD" id="cd00054">
    <property type="entry name" value="EGF_CA"/>
    <property type="match status" value="2"/>
</dbReference>
<dbReference type="InterPro" id="IPR001507">
    <property type="entry name" value="ZP_dom"/>
</dbReference>
<feature type="domain" description="ZP" evidence="8">
    <location>
        <begin position="215"/>
        <end position="463"/>
    </location>
</feature>
<evidence type="ECO:0000256" key="4">
    <source>
        <dbReference type="PROSITE-ProRule" id="PRU00076"/>
    </source>
</evidence>
<feature type="signal peptide" evidence="6">
    <location>
        <begin position="1"/>
        <end position="20"/>
    </location>
</feature>
<dbReference type="Pfam" id="PF00100">
    <property type="entry name" value="Zona_pellucida"/>
    <property type="match status" value="1"/>
</dbReference>
<dbReference type="SMART" id="SM00181">
    <property type="entry name" value="EGF"/>
    <property type="match status" value="2"/>
</dbReference>
<dbReference type="InterPro" id="IPR001881">
    <property type="entry name" value="EGF-like_Ca-bd_dom"/>
</dbReference>
<comment type="caution">
    <text evidence="4">Lacks conserved residue(s) required for the propagation of feature annotation.</text>
</comment>
<dbReference type="PRINTS" id="PR00023">
    <property type="entry name" value="ZPELLUCIDA"/>
</dbReference>
<dbReference type="InterPro" id="IPR048290">
    <property type="entry name" value="ZP_chr"/>
</dbReference>
<feature type="chain" id="PRO_5045940876" evidence="6">
    <location>
        <begin position="21"/>
        <end position="548"/>
    </location>
</feature>
<dbReference type="PROSITE" id="PS51034">
    <property type="entry name" value="ZP_2"/>
    <property type="match status" value="1"/>
</dbReference>
<dbReference type="Pfam" id="PF00008">
    <property type="entry name" value="EGF"/>
    <property type="match status" value="1"/>
</dbReference>
<comment type="caution">
    <text evidence="9">The sequence shown here is derived from an EMBL/GenBank/DDBJ whole genome shotgun (WGS) entry which is preliminary data.</text>
</comment>
<keyword evidence="2 4" id="KW-1015">Disulfide bond</keyword>
<keyword evidence="5" id="KW-0472">Membrane</keyword>
<protein>
    <submittedName>
        <fullName evidence="9">Uncharacterized protein</fullName>
    </submittedName>
</protein>
<dbReference type="Proteomes" id="UP001159427">
    <property type="component" value="Unassembled WGS sequence"/>
</dbReference>
<dbReference type="Pfam" id="PF23344">
    <property type="entry name" value="ZP-N"/>
    <property type="match status" value="1"/>
</dbReference>
<reference evidence="9 10" key="1">
    <citation type="submission" date="2022-05" db="EMBL/GenBank/DDBJ databases">
        <authorList>
            <consortium name="Genoscope - CEA"/>
            <person name="William W."/>
        </authorList>
    </citation>
    <scope>NUCLEOTIDE SEQUENCE [LARGE SCALE GENOMIC DNA]</scope>
</reference>
<evidence type="ECO:0000259" key="8">
    <source>
        <dbReference type="PROSITE" id="PS51034"/>
    </source>
</evidence>
<sequence length="548" mass="60744">MAVRKWIFFIFSLVFTSIIAEEDPLWHQLLKDSVVMDEEPWEDYTPYWCSKTKGLSKPLADSVKSSEACIALCLKSNPNCKAVEWWENDGQDCFECIRPSLKTKFTDTTDGGYPPHVLVKPEKLAAPTKCDPNPCMNGATCRPAPQSLVGYKCTCSPGYEGVNCEDDVDECAKDNGGCSHKCKNTAGSFVCSCPDPELNLAPNRRTCVASGVSVKCHQNNMSITLPKALLLGLNREHVTLRDVKCVATETRTHFTLTTTLTGCGTTAKHRRGFVVYSNTVLEIPVADDAIITRVREIEIPFSCFYKNSGDATAVGVKPDTRKLVFDEDGKGNFTVALDMFPDKSFEAAYTQSDYPVEVKLRQYLFFQASVKTKDKTLSVLAENCYATPSQDRQHDDKYHLVKNGCPVDETTITIQSQKVGVDRFSTEAFKFIADHPFVFVHCQIRICDASNPGSRCAQGCIKEGRLRRDVSDEDKLYPLAQGPLTITSDATEMKSRKRSNKKGTYMTVPALVTMGILSALCLMGMAYLSRKNTSKATAYTIVPESCDE</sequence>
<dbReference type="PANTHER" id="PTHR14002">
    <property type="entry name" value="ENDOGLIN/TGF-BETA RECEPTOR TYPE III"/>
    <property type="match status" value="1"/>
</dbReference>
<evidence type="ECO:0000256" key="3">
    <source>
        <dbReference type="ARBA" id="ARBA00023180"/>
    </source>
</evidence>
<dbReference type="InterPro" id="IPR000742">
    <property type="entry name" value="EGF"/>
</dbReference>
<dbReference type="EMBL" id="CALNXI010004595">
    <property type="protein sequence ID" value="CAH3196138.1"/>
    <property type="molecule type" value="Genomic_DNA"/>
</dbReference>
<dbReference type="Gene3D" id="2.60.40.4100">
    <property type="entry name" value="Zona pellucida, ZP-C domain"/>
    <property type="match status" value="1"/>
</dbReference>
<feature type="transmembrane region" description="Helical" evidence="5">
    <location>
        <begin position="505"/>
        <end position="528"/>
    </location>
</feature>
<name>A0ABN8SXQ3_9CNID</name>
<dbReference type="Gene3D" id="2.10.25.10">
    <property type="entry name" value="Laminin"/>
    <property type="match status" value="2"/>
</dbReference>
<keyword evidence="5" id="KW-0812">Transmembrane</keyword>
<accession>A0ABN8SXQ3</accession>
<keyword evidence="10" id="KW-1185">Reference proteome</keyword>
<dbReference type="InterPro" id="IPR055355">
    <property type="entry name" value="ZP-C"/>
</dbReference>
<dbReference type="InterPro" id="IPR055356">
    <property type="entry name" value="ZP-N"/>
</dbReference>
<evidence type="ECO:0000256" key="5">
    <source>
        <dbReference type="SAM" id="Phobius"/>
    </source>
</evidence>
<evidence type="ECO:0000256" key="1">
    <source>
        <dbReference type="ARBA" id="ARBA00022729"/>
    </source>
</evidence>
<dbReference type="PROSITE" id="PS00022">
    <property type="entry name" value="EGF_1"/>
    <property type="match status" value="1"/>
</dbReference>
<dbReference type="SMART" id="SM00241">
    <property type="entry name" value="ZP"/>
    <property type="match status" value="1"/>
</dbReference>
<keyword evidence="5" id="KW-1133">Transmembrane helix</keyword>
<dbReference type="Gene3D" id="2.60.40.3210">
    <property type="entry name" value="Zona pellucida, ZP-N domain"/>
    <property type="match status" value="1"/>
</dbReference>
<gene>
    <name evidence="9" type="ORF">PEVE_00031860</name>
</gene>
<evidence type="ECO:0000313" key="9">
    <source>
        <dbReference type="EMBL" id="CAH3196138.1"/>
    </source>
</evidence>
<dbReference type="InterPro" id="IPR042235">
    <property type="entry name" value="ZP-C_dom"/>
</dbReference>